<dbReference type="GeneID" id="18927325"/>
<dbReference type="STRING" id="747676.F4RAX1"/>
<organism evidence="9">
    <name type="scientific">Melampsora larici-populina (strain 98AG31 / pathotype 3-4-7)</name>
    <name type="common">Poplar leaf rust fungus</name>
    <dbReference type="NCBI Taxonomy" id="747676"/>
    <lineage>
        <taxon>Eukaryota</taxon>
        <taxon>Fungi</taxon>
        <taxon>Dikarya</taxon>
        <taxon>Basidiomycota</taxon>
        <taxon>Pucciniomycotina</taxon>
        <taxon>Pucciniomycetes</taxon>
        <taxon>Pucciniales</taxon>
        <taxon>Melampsoraceae</taxon>
        <taxon>Melampsora</taxon>
    </lineage>
</organism>
<dbReference type="PROSITE" id="PS00678">
    <property type="entry name" value="WD_REPEATS_1"/>
    <property type="match status" value="2"/>
</dbReference>
<dbReference type="SMART" id="SM00320">
    <property type="entry name" value="WD40"/>
    <property type="match status" value="11"/>
</dbReference>
<dbReference type="FunCoup" id="F4RAX1">
    <property type="interactions" value="615"/>
</dbReference>
<feature type="repeat" description="WD" evidence="5">
    <location>
        <begin position="535"/>
        <end position="576"/>
    </location>
</feature>
<dbReference type="Pfam" id="PF00400">
    <property type="entry name" value="WD40"/>
    <property type="match status" value="8"/>
</dbReference>
<dbReference type="Proteomes" id="UP000001072">
    <property type="component" value="Unassembled WGS sequence"/>
</dbReference>
<dbReference type="InterPro" id="IPR019775">
    <property type="entry name" value="WD40_repeat_CS"/>
</dbReference>
<feature type="repeat" description="WD" evidence="5">
    <location>
        <begin position="97"/>
        <end position="138"/>
    </location>
</feature>
<evidence type="ECO:0000313" key="8">
    <source>
        <dbReference type="EMBL" id="EGG10549.1"/>
    </source>
</evidence>
<dbReference type="PANTHER" id="PTHR19854">
    <property type="entry name" value="TRANSDUCIN BETA-LIKE 3"/>
    <property type="match status" value="1"/>
</dbReference>
<dbReference type="PROSITE" id="PS50082">
    <property type="entry name" value="WD_REPEATS_2"/>
    <property type="match status" value="10"/>
</dbReference>
<dbReference type="EMBL" id="GL883094">
    <property type="protein sequence ID" value="EGG10549.1"/>
    <property type="molecule type" value="Genomic_DNA"/>
</dbReference>
<dbReference type="VEuPathDB" id="FungiDB:MELLADRAFT_33719"/>
<keyword evidence="2 5" id="KW-0853">WD repeat</keyword>
<dbReference type="CDD" id="cd00200">
    <property type="entry name" value="WD40"/>
    <property type="match status" value="1"/>
</dbReference>
<dbReference type="OrthoDB" id="5414888at2759"/>
<proteinExistence type="predicted"/>
<feature type="repeat" description="WD" evidence="5">
    <location>
        <begin position="448"/>
        <end position="464"/>
    </location>
</feature>
<feature type="repeat" description="WD" evidence="5">
    <location>
        <begin position="375"/>
        <end position="407"/>
    </location>
</feature>
<dbReference type="GO" id="GO:0034511">
    <property type="term" value="F:U3 snoRNA binding"/>
    <property type="evidence" value="ECO:0007669"/>
    <property type="project" value="TreeGrafter"/>
</dbReference>
<evidence type="ECO:0000256" key="6">
    <source>
        <dbReference type="SAM" id="MobiDB-lite"/>
    </source>
</evidence>
<feature type="domain" description="U3 small nucleolar RNA-associated protein 13 C-terminal" evidence="7">
    <location>
        <begin position="678"/>
        <end position="853"/>
    </location>
</feature>
<evidence type="ECO:0000256" key="5">
    <source>
        <dbReference type="PROSITE-ProRule" id="PRU00221"/>
    </source>
</evidence>
<dbReference type="AlphaFoldDB" id="F4RAX1"/>
<evidence type="ECO:0000256" key="3">
    <source>
        <dbReference type="ARBA" id="ARBA00022737"/>
    </source>
</evidence>
<dbReference type="InterPro" id="IPR036322">
    <property type="entry name" value="WD40_repeat_dom_sf"/>
</dbReference>
<sequence length="860" mass="96467">RSWTPIHTAGEATFSSSCNLLFTIMDEEVLATNLNSGKRLHTFEGDSSIVSSITCTPSTSNPTLLIAYRSLSIRIYTLLGSFIDPETTTVNHQKSIAKAHEAPISISIADPTSSVFATGDTAGVVKLWDVKNGHCTHVFKGHQLVSALSFDVNKPEARARLAVGSSDGKIKLWDLRTNQLINVFEHGHVSVIRGLSITKDGKYLVSGSRDKVVNLWLIESSKVIKTIPVYETIESIGLITQVGNSSVSPLKGLSVFTAGDKGLIRLWDLESGQQISSEEEKSTVDNKFPRTSIFDTCYDEETQTLLVTKIDQTFSLLKLPSLHIIRQIVGSHDEIIDTSLLNSSSGTATHLALATNSPVIRILSLGPEENHTELLSGHNDVVLCLTKSEDSTWFVSGSKDKTARVWKQFVKDERIEWDCVGICEGHMQGLGAVSLTEFKDSQTQKSVSILATASQDRTVKLWDLTLISKLDKTHQETNPMKSLSTLKVHEKDINTIGFCKEGKLFATGSQDKLCKVFKLNHTAKEGTSLEILGILKGHSRGIWTLKFSKFEKVLATGSGDCSIKLWSIDQNDEKFGNCLKTFDGHLNAILRLDFINFGSQLVSTSSDSLIKIWEIKNQVCLNESKINHDSKIWALEIEEDGQRILTAGSDSKIIYWKDITEEKLMEKFKLKEEEMRLNQDLENYIRLKDYKTVICLLLKLNKSVRLLKLFNEILEEEEDEEEEEEGLRKIDEILKELRGDEVLKLLMFCRDWNSLSKTQETSHKVLFGIFKFHSYKTLLKSIEESRPEEEDNPENEKGNGNGNRNEGKWKVRKGKETLKEVLDSLAAYSERYLSKVEKVGQELNVLGYLLNQMEGGICEF</sequence>
<feature type="region of interest" description="Disordered" evidence="6">
    <location>
        <begin position="784"/>
        <end position="809"/>
    </location>
</feature>
<dbReference type="InParanoid" id="F4RAX1"/>
<dbReference type="InterPro" id="IPR020472">
    <property type="entry name" value="WD40_PAC1"/>
</dbReference>
<feature type="repeat" description="WD" evidence="5">
    <location>
        <begin position="486"/>
        <end position="527"/>
    </location>
</feature>
<protein>
    <recommendedName>
        <fullName evidence="7">U3 small nucleolar RNA-associated protein 13 C-terminal domain-containing protein</fullName>
    </recommendedName>
</protein>
<dbReference type="Gene3D" id="2.130.10.10">
    <property type="entry name" value="YVTN repeat-like/Quinoprotein amine dehydrogenase"/>
    <property type="match status" value="3"/>
</dbReference>
<evidence type="ECO:0000256" key="4">
    <source>
        <dbReference type="ARBA" id="ARBA00023242"/>
    </source>
</evidence>
<dbReference type="Pfam" id="PF08625">
    <property type="entry name" value="Utp13"/>
    <property type="match status" value="1"/>
</dbReference>
<comment type="subcellular location">
    <subcellularLocation>
        <location evidence="1">Nucleus</location>
        <location evidence="1">Nucleolus</location>
    </subcellularLocation>
</comment>
<dbReference type="SUPFAM" id="SSF50978">
    <property type="entry name" value="WD40 repeat-like"/>
    <property type="match status" value="2"/>
</dbReference>
<feature type="non-terminal residue" evidence="8">
    <location>
        <position position="1"/>
    </location>
</feature>
<dbReference type="GO" id="GO:0000472">
    <property type="term" value="P:endonucleolytic cleavage to generate mature 5'-end of SSU-rRNA from (SSU-rRNA, 5.8S rRNA, LSU-rRNA)"/>
    <property type="evidence" value="ECO:0007669"/>
    <property type="project" value="TreeGrafter"/>
</dbReference>
<feature type="repeat" description="WD" evidence="5">
    <location>
        <begin position="255"/>
        <end position="277"/>
    </location>
</feature>
<dbReference type="GO" id="GO:0000480">
    <property type="term" value="P:endonucleolytic cleavage in 5'-ETS of tricistronic rRNA transcript (SSU-rRNA, 5.8S rRNA, LSU-rRNA)"/>
    <property type="evidence" value="ECO:0007669"/>
    <property type="project" value="TreeGrafter"/>
</dbReference>
<evidence type="ECO:0000259" key="7">
    <source>
        <dbReference type="Pfam" id="PF08625"/>
    </source>
</evidence>
<dbReference type="InterPro" id="IPR001680">
    <property type="entry name" value="WD40_rpt"/>
</dbReference>
<evidence type="ECO:0000256" key="1">
    <source>
        <dbReference type="ARBA" id="ARBA00004604"/>
    </source>
</evidence>
<feature type="repeat" description="WD" evidence="5">
    <location>
        <begin position="625"/>
        <end position="666"/>
    </location>
</feature>
<dbReference type="GO" id="GO:0030686">
    <property type="term" value="C:90S preribosome"/>
    <property type="evidence" value="ECO:0007669"/>
    <property type="project" value="TreeGrafter"/>
</dbReference>
<feature type="repeat" description="WD" evidence="5">
    <location>
        <begin position="185"/>
        <end position="226"/>
    </location>
</feature>
<name>F4RAX1_MELLP</name>
<keyword evidence="4" id="KW-0539">Nucleus</keyword>
<dbReference type="InterPro" id="IPR013934">
    <property type="entry name" value="Utp13_C"/>
</dbReference>
<evidence type="ECO:0000313" key="9">
    <source>
        <dbReference type="Proteomes" id="UP000001072"/>
    </source>
</evidence>
<evidence type="ECO:0000256" key="2">
    <source>
        <dbReference type="ARBA" id="ARBA00022574"/>
    </source>
</evidence>
<dbReference type="eggNOG" id="KOG0319">
    <property type="taxonomic scope" value="Eukaryota"/>
</dbReference>
<gene>
    <name evidence="8" type="ORF">MELLADRAFT_33719</name>
</gene>
<feature type="repeat" description="WD" evidence="5">
    <location>
        <begin position="161"/>
        <end position="183"/>
    </location>
</feature>
<keyword evidence="3" id="KW-0677">Repeat</keyword>
<feature type="repeat" description="WD" evidence="5">
    <location>
        <begin position="582"/>
        <end position="623"/>
    </location>
</feature>
<keyword evidence="9" id="KW-1185">Reference proteome</keyword>
<dbReference type="RefSeq" id="XP_007406018.1">
    <property type="nucleotide sequence ID" value="XM_007405956.1"/>
</dbReference>
<dbReference type="GO" id="GO:0032040">
    <property type="term" value="C:small-subunit processome"/>
    <property type="evidence" value="ECO:0007669"/>
    <property type="project" value="InterPro"/>
</dbReference>
<reference evidence="9" key="1">
    <citation type="journal article" date="2011" name="Proc. Natl. Acad. Sci. U.S.A.">
        <title>Obligate biotrophy features unraveled by the genomic analysis of rust fungi.</title>
        <authorList>
            <person name="Duplessis S."/>
            <person name="Cuomo C.A."/>
            <person name="Lin Y.-C."/>
            <person name="Aerts A."/>
            <person name="Tisserant E."/>
            <person name="Veneault-Fourrey C."/>
            <person name="Joly D.L."/>
            <person name="Hacquard S."/>
            <person name="Amselem J."/>
            <person name="Cantarel B.L."/>
            <person name="Chiu R."/>
            <person name="Coutinho P.M."/>
            <person name="Feau N."/>
            <person name="Field M."/>
            <person name="Frey P."/>
            <person name="Gelhaye E."/>
            <person name="Goldberg J."/>
            <person name="Grabherr M.G."/>
            <person name="Kodira C.D."/>
            <person name="Kohler A."/>
            <person name="Kuees U."/>
            <person name="Lindquist E.A."/>
            <person name="Lucas S.M."/>
            <person name="Mago R."/>
            <person name="Mauceli E."/>
            <person name="Morin E."/>
            <person name="Murat C."/>
            <person name="Pangilinan J.L."/>
            <person name="Park R."/>
            <person name="Pearson M."/>
            <person name="Quesneville H."/>
            <person name="Rouhier N."/>
            <person name="Sakthikumar S."/>
            <person name="Salamov A.A."/>
            <person name="Schmutz J."/>
            <person name="Selles B."/>
            <person name="Shapiro H."/>
            <person name="Tanguay P."/>
            <person name="Tuskan G.A."/>
            <person name="Henrissat B."/>
            <person name="Van de Peer Y."/>
            <person name="Rouze P."/>
            <person name="Ellis J.G."/>
            <person name="Dodds P.N."/>
            <person name="Schein J.E."/>
            <person name="Zhong S."/>
            <person name="Hamelin R.C."/>
            <person name="Grigoriev I.V."/>
            <person name="Szabo L.J."/>
            <person name="Martin F."/>
        </authorList>
    </citation>
    <scope>NUCLEOTIDE SEQUENCE [LARGE SCALE GENOMIC DNA]</scope>
    <source>
        <strain evidence="9">98AG31 / pathotype 3-4-7</strain>
    </source>
</reference>
<dbReference type="KEGG" id="mlr:MELLADRAFT_33719"/>
<dbReference type="PANTHER" id="PTHR19854:SF15">
    <property type="entry name" value="TRANSDUCIN BETA-LIKE PROTEIN 3"/>
    <property type="match status" value="1"/>
</dbReference>
<dbReference type="PRINTS" id="PR00320">
    <property type="entry name" value="GPROTEINBRPT"/>
</dbReference>
<dbReference type="PROSITE" id="PS50294">
    <property type="entry name" value="WD_REPEATS_REGION"/>
    <property type="match status" value="4"/>
</dbReference>
<dbReference type="InterPro" id="IPR015943">
    <property type="entry name" value="WD40/YVTN_repeat-like_dom_sf"/>
</dbReference>
<accession>F4RAX1</accession>
<dbReference type="HOGENOM" id="CLU_009276_0_0_1"/>